<gene>
    <name evidence="1" type="ORF">GCM10023116_15360</name>
</gene>
<protein>
    <submittedName>
        <fullName evidence="1">Uncharacterized protein</fullName>
    </submittedName>
</protein>
<accession>A0ABP8V333</accession>
<organism evidence="1 2">
    <name type="scientific">Kistimonas scapharcae</name>
    <dbReference type="NCBI Taxonomy" id="1036133"/>
    <lineage>
        <taxon>Bacteria</taxon>
        <taxon>Pseudomonadati</taxon>
        <taxon>Pseudomonadota</taxon>
        <taxon>Gammaproteobacteria</taxon>
        <taxon>Oceanospirillales</taxon>
        <taxon>Endozoicomonadaceae</taxon>
        <taxon>Kistimonas</taxon>
    </lineage>
</organism>
<dbReference type="Proteomes" id="UP001500604">
    <property type="component" value="Unassembled WGS sequence"/>
</dbReference>
<sequence length="263" mass="29267">MNDIFDIYRFDNGDGTSKDWGCCFGSGPSNTKSPLTVIYGATGKRMRCKSIDASNAEMSRRANAKEMKGYQFIGQGRVDRNTGLLSMIDDSPAPELASAQQKLVYVQLTGKLAGLEWQKFVRVLEHVKSRLPDGYQAEMPLSKGTTDALLTFDDGQSIRFENDQRGGFTLDCCSFQVVSMLFLLALSMELRAAFDRNIINIVDDDGNFVCPENLKEEDRFFQEHFGITVNSSSSLKDIAIDLGLLTRPIDLSAIESSVPVYFF</sequence>
<reference evidence="2" key="1">
    <citation type="journal article" date="2019" name="Int. J. Syst. Evol. Microbiol.">
        <title>The Global Catalogue of Microorganisms (GCM) 10K type strain sequencing project: providing services to taxonomists for standard genome sequencing and annotation.</title>
        <authorList>
            <consortium name="The Broad Institute Genomics Platform"/>
            <consortium name="The Broad Institute Genome Sequencing Center for Infectious Disease"/>
            <person name="Wu L."/>
            <person name="Ma J."/>
        </authorList>
    </citation>
    <scope>NUCLEOTIDE SEQUENCE [LARGE SCALE GENOMIC DNA]</scope>
    <source>
        <strain evidence="2">JCM 17805</strain>
    </source>
</reference>
<dbReference type="EMBL" id="BAABFL010000128">
    <property type="protein sequence ID" value="GAA4649262.1"/>
    <property type="molecule type" value="Genomic_DNA"/>
</dbReference>
<proteinExistence type="predicted"/>
<dbReference type="RefSeq" id="WP_345195051.1">
    <property type="nucleotide sequence ID" value="NZ_BAABFL010000128.1"/>
</dbReference>
<evidence type="ECO:0000313" key="2">
    <source>
        <dbReference type="Proteomes" id="UP001500604"/>
    </source>
</evidence>
<evidence type="ECO:0000313" key="1">
    <source>
        <dbReference type="EMBL" id="GAA4649262.1"/>
    </source>
</evidence>
<comment type="caution">
    <text evidence="1">The sequence shown here is derived from an EMBL/GenBank/DDBJ whole genome shotgun (WGS) entry which is preliminary data.</text>
</comment>
<name>A0ABP8V333_9GAMM</name>
<keyword evidence="2" id="KW-1185">Reference proteome</keyword>